<gene>
    <name evidence="2" type="ORF">GCM10023175_58050</name>
</gene>
<comment type="caution">
    <text evidence="2">The sequence shown here is derived from an EMBL/GenBank/DDBJ whole genome shotgun (WGS) entry which is preliminary data.</text>
</comment>
<proteinExistence type="predicted"/>
<protein>
    <submittedName>
        <fullName evidence="2">Uncharacterized protein</fullName>
    </submittedName>
</protein>
<dbReference type="Proteomes" id="UP001501598">
    <property type="component" value="Unassembled WGS sequence"/>
</dbReference>
<dbReference type="EMBL" id="BAABGT010000097">
    <property type="protein sequence ID" value="GAA4556273.1"/>
    <property type="molecule type" value="Genomic_DNA"/>
</dbReference>
<keyword evidence="3" id="KW-1185">Reference proteome</keyword>
<feature type="compositionally biased region" description="Pro residues" evidence="1">
    <location>
        <begin position="87"/>
        <end position="99"/>
    </location>
</feature>
<name>A0ABP8S0F1_9PSEU</name>
<evidence type="ECO:0000313" key="2">
    <source>
        <dbReference type="EMBL" id="GAA4556273.1"/>
    </source>
</evidence>
<dbReference type="InterPro" id="IPR029058">
    <property type="entry name" value="AB_hydrolase_fold"/>
</dbReference>
<accession>A0ABP8S0F1</accession>
<reference evidence="3" key="1">
    <citation type="journal article" date="2019" name="Int. J. Syst. Evol. Microbiol.">
        <title>The Global Catalogue of Microorganisms (GCM) 10K type strain sequencing project: providing services to taxonomists for standard genome sequencing and annotation.</title>
        <authorList>
            <consortium name="The Broad Institute Genomics Platform"/>
            <consortium name="The Broad Institute Genome Sequencing Center for Infectious Disease"/>
            <person name="Wu L."/>
            <person name="Ma J."/>
        </authorList>
    </citation>
    <scope>NUCLEOTIDE SEQUENCE [LARGE SCALE GENOMIC DNA]</scope>
    <source>
        <strain evidence="3">JCM 17906</strain>
    </source>
</reference>
<dbReference type="RefSeq" id="WP_345425561.1">
    <property type="nucleotide sequence ID" value="NZ_BAABGT010000097.1"/>
</dbReference>
<dbReference type="Gene3D" id="3.40.50.1820">
    <property type="entry name" value="alpha/beta hydrolase"/>
    <property type="match status" value="1"/>
</dbReference>
<evidence type="ECO:0000256" key="1">
    <source>
        <dbReference type="SAM" id="MobiDB-lite"/>
    </source>
</evidence>
<sequence>MAVAARDAGTPLAMQVLIYPMLDDRNTSADPHTAPFVGWTWDDNYTGWHALLGDDIGTAEVAPYAVPARISDYRGLPLQQEHELPRGHPPPPHPEIVTR</sequence>
<evidence type="ECO:0000313" key="3">
    <source>
        <dbReference type="Proteomes" id="UP001501598"/>
    </source>
</evidence>
<organism evidence="2 3">
    <name type="scientific">Pseudonocardia xishanensis</name>
    <dbReference type="NCBI Taxonomy" id="630995"/>
    <lineage>
        <taxon>Bacteria</taxon>
        <taxon>Bacillati</taxon>
        <taxon>Actinomycetota</taxon>
        <taxon>Actinomycetes</taxon>
        <taxon>Pseudonocardiales</taxon>
        <taxon>Pseudonocardiaceae</taxon>
        <taxon>Pseudonocardia</taxon>
    </lineage>
</organism>
<feature type="region of interest" description="Disordered" evidence="1">
    <location>
        <begin position="78"/>
        <end position="99"/>
    </location>
</feature>